<evidence type="ECO:0000256" key="1">
    <source>
        <dbReference type="ARBA" id="ARBA00001946"/>
    </source>
</evidence>
<dbReference type="AlphaFoldDB" id="A0A3B1E036"/>
<dbReference type="GO" id="GO:0016787">
    <property type="term" value="F:hydrolase activity"/>
    <property type="evidence" value="ECO:0007669"/>
    <property type="project" value="UniProtKB-KW"/>
</dbReference>
<keyword evidence="4" id="KW-0255">Endonuclease</keyword>
<dbReference type="CDD" id="cd09638">
    <property type="entry name" value="Cas2_I_II_III"/>
    <property type="match status" value="1"/>
</dbReference>
<dbReference type="InterPro" id="IPR019199">
    <property type="entry name" value="Virulence_VapD/CRISPR_Cas2"/>
</dbReference>
<organism evidence="8">
    <name type="scientific">hydrothermal vent metagenome</name>
    <dbReference type="NCBI Taxonomy" id="652676"/>
    <lineage>
        <taxon>unclassified sequences</taxon>
        <taxon>metagenomes</taxon>
        <taxon>ecological metagenomes</taxon>
    </lineage>
</organism>
<dbReference type="Pfam" id="PF09827">
    <property type="entry name" value="CRISPR_Cas2"/>
    <property type="match status" value="1"/>
</dbReference>
<sequence>MWVLTMFDLPTDTKKAKRQYTQFRKALLKDGFVMMQYSVYIRHSASRENAAVHIKRVEAAVPDDGEVRVITITDKQFERMRIFWGKRRMPPEAPPAQLELF</sequence>
<evidence type="ECO:0000256" key="6">
    <source>
        <dbReference type="ARBA" id="ARBA00022842"/>
    </source>
</evidence>
<name>A0A3B1E036_9ZZZZ</name>
<keyword evidence="5" id="KW-0378">Hydrolase</keyword>
<evidence type="ECO:0000256" key="2">
    <source>
        <dbReference type="ARBA" id="ARBA00022722"/>
    </source>
</evidence>
<keyword evidence="3" id="KW-0479">Metal-binding</keyword>
<evidence type="ECO:0000313" key="8">
    <source>
        <dbReference type="EMBL" id="VAX38335.1"/>
    </source>
</evidence>
<dbReference type="EMBL" id="UOGK01000136">
    <property type="protein sequence ID" value="VAX38335.1"/>
    <property type="molecule type" value="Genomic_DNA"/>
</dbReference>
<accession>A0A3B1E036</accession>
<proteinExistence type="inferred from homology"/>
<protein>
    <submittedName>
        <fullName evidence="8">CRISPR-associated protein Cas2</fullName>
    </submittedName>
</protein>
<dbReference type="GO" id="GO:0051607">
    <property type="term" value="P:defense response to virus"/>
    <property type="evidence" value="ECO:0007669"/>
    <property type="project" value="UniProtKB-KW"/>
</dbReference>
<keyword evidence="2" id="KW-0540">Nuclease</keyword>
<dbReference type="HAMAP" id="MF_01471">
    <property type="entry name" value="Cas2"/>
    <property type="match status" value="1"/>
</dbReference>
<dbReference type="GO" id="GO:0004521">
    <property type="term" value="F:RNA endonuclease activity"/>
    <property type="evidence" value="ECO:0007669"/>
    <property type="project" value="InterPro"/>
</dbReference>
<dbReference type="SUPFAM" id="SSF143430">
    <property type="entry name" value="TTP0101/SSO1404-like"/>
    <property type="match status" value="1"/>
</dbReference>
<dbReference type="GO" id="GO:0043571">
    <property type="term" value="P:maintenance of CRISPR repeat elements"/>
    <property type="evidence" value="ECO:0007669"/>
    <property type="project" value="InterPro"/>
</dbReference>
<dbReference type="GO" id="GO:0046872">
    <property type="term" value="F:metal ion binding"/>
    <property type="evidence" value="ECO:0007669"/>
    <property type="project" value="UniProtKB-KW"/>
</dbReference>
<dbReference type="InterPro" id="IPR021127">
    <property type="entry name" value="CRISPR_associated_Cas2"/>
</dbReference>
<evidence type="ECO:0000256" key="7">
    <source>
        <dbReference type="ARBA" id="ARBA00023118"/>
    </source>
</evidence>
<gene>
    <name evidence="8" type="ORF">MNBD_PLANCTO03-225</name>
</gene>
<keyword evidence="7" id="KW-0051">Antiviral defense</keyword>
<evidence type="ECO:0000256" key="4">
    <source>
        <dbReference type="ARBA" id="ARBA00022759"/>
    </source>
</evidence>
<evidence type="ECO:0000256" key="5">
    <source>
        <dbReference type="ARBA" id="ARBA00022801"/>
    </source>
</evidence>
<reference evidence="8" key="1">
    <citation type="submission" date="2018-06" db="EMBL/GenBank/DDBJ databases">
        <authorList>
            <person name="Zhirakovskaya E."/>
        </authorList>
    </citation>
    <scope>NUCLEOTIDE SEQUENCE</scope>
</reference>
<dbReference type="Gene3D" id="3.30.70.240">
    <property type="match status" value="1"/>
</dbReference>
<keyword evidence="6" id="KW-0460">Magnesium</keyword>
<evidence type="ECO:0000256" key="3">
    <source>
        <dbReference type="ARBA" id="ARBA00022723"/>
    </source>
</evidence>
<dbReference type="NCBIfam" id="TIGR01573">
    <property type="entry name" value="cas2"/>
    <property type="match status" value="1"/>
</dbReference>
<comment type="cofactor">
    <cofactor evidence="1">
        <name>Mg(2+)</name>
        <dbReference type="ChEBI" id="CHEBI:18420"/>
    </cofactor>
</comment>